<sequence>MTVRFPAPVFIQGRYIRLVPLDPLQVPDLFEAGGDDDGVWNWLPTITPRSQAELSAVVEQRLAQQAAGEAVMFTVVPHTTNRPTGWAAYTDISIADERLDIGYQWLGRYLWGTPAHLETHFMLMYNAFENLNFGRVQWQLDHLDQLSQEIVTRIGGIPEGVLRRHLRRTDGSWRDTVFYSLLASEWPAARDRWMAGLILDWR</sequence>
<dbReference type="OrthoDB" id="9795199at2"/>
<evidence type="ECO:0000259" key="1">
    <source>
        <dbReference type="Pfam" id="PF13302"/>
    </source>
</evidence>
<dbReference type="Proteomes" id="UP000305778">
    <property type="component" value="Unassembled WGS sequence"/>
</dbReference>
<reference evidence="2 3" key="1">
    <citation type="submission" date="2019-04" db="EMBL/GenBank/DDBJ databases">
        <title>Streptomyces oryziradicis sp. nov., a novel actinomycete isolated from rhizosphere soil of rice (Oryza sativa L.).</title>
        <authorList>
            <person name="Li C."/>
        </authorList>
    </citation>
    <scope>NUCLEOTIDE SEQUENCE [LARGE SCALE GENOMIC DNA]</scope>
    <source>
        <strain evidence="2 3">NEAU-C40</strain>
    </source>
</reference>
<keyword evidence="2" id="KW-0808">Transferase</keyword>
<dbReference type="InterPro" id="IPR000182">
    <property type="entry name" value="GNAT_dom"/>
</dbReference>
<dbReference type="RefSeq" id="WP_136724761.1">
    <property type="nucleotide sequence ID" value="NZ_SUMC01000014.1"/>
</dbReference>
<dbReference type="GO" id="GO:0016747">
    <property type="term" value="F:acyltransferase activity, transferring groups other than amino-acyl groups"/>
    <property type="evidence" value="ECO:0007669"/>
    <property type="project" value="InterPro"/>
</dbReference>
<dbReference type="AlphaFoldDB" id="A0A4U0SMS8"/>
<dbReference type="SUPFAM" id="SSF55729">
    <property type="entry name" value="Acyl-CoA N-acyltransferases (Nat)"/>
    <property type="match status" value="1"/>
</dbReference>
<gene>
    <name evidence="2" type="ORF">FCI23_17095</name>
</gene>
<dbReference type="EMBL" id="SUMC01000014">
    <property type="protein sequence ID" value="TKA10408.1"/>
    <property type="molecule type" value="Genomic_DNA"/>
</dbReference>
<name>A0A4U0SMS8_9ACTN</name>
<dbReference type="Gene3D" id="3.40.630.30">
    <property type="match status" value="1"/>
</dbReference>
<dbReference type="InterPro" id="IPR016181">
    <property type="entry name" value="Acyl_CoA_acyltransferase"/>
</dbReference>
<dbReference type="Pfam" id="PF13302">
    <property type="entry name" value="Acetyltransf_3"/>
    <property type="match status" value="1"/>
</dbReference>
<protein>
    <submittedName>
        <fullName evidence="2">GNAT family N-acetyltransferase</fullName>
    </submittedName>
</protein>
<feature type="domain" description="N-acetyltransferase" evidence="1">
    <location>
        <begin position="17"/>
        <end position="155"/>
    </location>
</feature>
<proteinExistence type="predicted"/>
<evidence type="ECO:0000313" key="3">
    <source>
        <dbReference type="Proteomes" id="UP000305778"/>
    </source>
</evidence>
<dbReference type="PANTHER" id="PTHR43610">
    <property type="entry name" value="BLL6696 PROTEIN"/>
    <property type="match status" value="1"/>
</dbReference>
<evidence type="ECO:0000313" key="2">
    <source>
        <dbReference type="EMBL" id="TKA10408.1"/>
    </source>
</evidence>
<keyword evidence="3" id="KW-1185">Reference proteome</keyword>
<organism evidence="2 3">
    <name type="scientific">Actinacidiphila oryziradicis</name>
    <dbReference type="NCBI Taxonomy" id="2571141"/>
    <lineage>
        <taxon>Bacteria</taxon>
        <taxon>Bacillati</taxon>
        <taxon>Actinomycetota</taxon>
        <taxon>Actinomycetes</taxon>
        <taxon>Kitasatosporales</taxon>
        <taxon>Streptomycetaceae</taxon>
        <taxon>Actinacidiphila</taxon>
    </lineage>
</organism>
<accession>A0A4U0SMS8</accession>
<dbReference type="PANTHER" id="PTHR43610:SF1">
    <property type="entry name" value="N-ACETYLTRANSFERASE DOMAIN-CONTAINING PROTEIN"/>
    <property type="match status" value="1"/>
</dbReference>
<comment type="caution">
    <text evidence="2">The sequence shown here is derived from an EMBL/GenBank/DDBJ whole genome shotgun (WGS) entry which is preliminary data.</text>
</comment>